<feature type="chain" id="PRO_5040331701" evidence="1">
    <location>
        <begin position="23"/>
        <end position="378"/>
    </location>
</feature>
<evidence type="ECO:0000256" key="1">
    <source>
        <dbReference type="SAM" id="SignalP"/>
    </source>
</evidence>
<dbReference type="InterPro" id="IPR017946">
    <property type="entry name" value="PLC-like_Pdiesterase_TIM-brl"/>
</dbReference>
<dbReference type="AlphaFoldDB" id="A0A9P9ISP7"/>
<evidence type="ECO:0000313" key="2">
    <source>
        <dbReference type="EMBL" id="KAH7131882.1"/>
    </source>
</evidence>
<keyword evidence="1" id="KW-0732">Signal</keyword>
<dbReference type="OrthoDB" id="7984201at2759"/>
<sequence>MPPLTFFATCLLFLAKLPWCQAYSLTSRQDRACNNSPRLCSKPYDSITHLGAHNSPFLRDASTGFSSFGNQFFNTSIQLSAGVRLLSTQVHIASNPQTGKRELHVCHSSCVLFDAGPLRTWLLEIRTWLDSNPHEVMTLVLVNMNNIDARELEGVYSEADIAHYGYVPPDISRAPPLSNQTRATWPTLEKMIDGGSRLVSFVQPLKPDRENAPYLLDQFTFVHENPYDVTEPGNFTCLPDRPEQYPTIAQMQASGRMFLMNHMLYWKQAFGIEAPDTRNIENTNAWNGEGALGKHLLDCAGIAKRQPTFALVDFFNVGPAINAVDIFNKVNRPVGRLVVTNENMDIGRSMKSVGRRVGLGTMAVWTAVPVTIATAFFV</sequence>
<dbReference type="PANTHER" id="PTHR13593:SF80">
    <property type="entry name" value="PLC-LIKE PHOSPHODIESTERASE"/>
    <property type="match status" value="1"/>
</dbReference>
<reference evidence="2" key="1">
    <citation type="journal article" date="2021" name="Nat. Commun.">
        <title>Genetic determinants of endophytism in the Arabidopsis root mycobiome.</title>
        <authorList>
            <person name="Mesny F."/>
            <person name="Miyauchi S."/>
            <person name="Thiergart T."/>
            <person name="Pickel B."/>
            <person name="Atanasova L."/>
            <person name="Karlsson M."/>
            <person name="Huettel B."/>
            <person name="Barry K.W."/>
            <person name="Haridas S."/>
            <person name="Chen C."/>
            <person name="Bauer D."/>
            <person name="Andreopoulos W."/>
            <person name="Pangilinan J."/>
            <person name="LaButti K."/>
            <person name="Riley R."/>
            <person name="Lipzen A."/>
            <person name="Clum A."/>
            <person name="Drula E."/>
            <person name="Henrissat B."/>
            <person name="Kohler A."/>
            <person name="Grigoriev I.V."/>
            <person name="Martin F.M."/>
            <person name="Hacquard S."/>
        </authorList>
    </citation>
    <scope>NUCLEOTIDE SEQUENCE</scope>
    <source>
        <strain evidence="2">MPI-CAGE-CH-0243</strain>
    </source>
</reference>
<dbReference type="GO" id="GO:0006629">
    <property type="term" value="P:lipid metabolic process"/>
    <property type="evidence" value="ECO:0007669"/>
    <property type="project" value="InterPro"/>
</dbReference>
<comment type="caution">
    <text evidence="2">The sequence shown here is derived from an EMBL/GenBank/DDBJ whole genome shotgun (WGS) entry which is preliminary data.</text>
</comment>
<dbReference type="GO" id="GO:0008081">
    <property type="term" value="F:phosphoric diester hydrolase activity"/>
    <property type="evidence" value="ECO:0007669"/>
    <property type="project" value="InterPro"/>
</dbReference>
<accession>A0A9P9ISP7</accession>
<organism evidence="2 3">
    <name type="scientific">Dendryphion nanum</name>
    <dbReference type="NCBI Taxonomy" id="256645"/>
    <lineage>
        <taxon>Eukaryota</taxon>
        <taxon>Fungi</taxon>
        <taxon>Dikarya</taxon>
        <taxon>Ascomycota</taxon>
        <taxon>Pezizomycotina</taxon>
        <taxon>Dothideomycetes</taxon>
        <taxon>Pleosporomycetidae</taxon>
        <taxon>Pleosporales</taxon>
        <taxon>Torulaceae</taxon>
        <taxon>Dendryphion</taxon>
    </lineage>
</organism>
<proteinExistence type="predicted"/>
<dbReference type="EMBL" id="JAGMWT010000003">
    <property type="protein sequence ID" value="KAH7131882.1"/>
    <property type="molecule type" value="Genomic_DNA"/>
</dbReference>
<evidence type="ECO:0000313" key="3">
    <source>
        <dbReference type="Proteomes" id="UP000700596"/>
    </source>
</evidence>
<gene>
    <name evidence="2" type="ORF">B0J11DRAFT_209949</name>
</gene>
<dbReference type="SUPFAM" id="SSF51695">
    <property type="entry name" value="PLC-like phosphodiesterases"/>
    <property type="match status" value="1"/>
</dbReference>
<dbReference type="Gene3D" id="3.20.20.190">
    <property type="entry name" value="Phosphatidylinositol (PI) phosphodiesterase"/>
    <property type="match status" value="1"/>
</dbReference>
<name>A0A9P9ISP7_9PLEO</name>
<keyword evidence="3" id="KW-1185">Reference proteome</keyword>
<feature type="signal peptide" evidence="1">
    <location>
        <begin position="1"/>
        <end position="22"/>
    </location>
</feature>
<dbReference type="Pfam" id="PF26146">
    <property type="entry name" value="PI-PLC_X"/>
    <property type="match status" value="1"/>
</dbReference>
<protein>
    <submittedName>
        <fullName evidence="2">PLC-like phosphodiesterase</fullName>
    </submittedName>
</protein>
<dbReference type="InterPro" id="IPR051057">
    <property type="entry name" value="PI-PLC_domain"/>
</dbReference>
<dbReference type="PANTHER" id="PTHR13593">
    <property type="match status" value="1"/>
</dbReference>
<dbReference type="Proteomes" id="UP000700596">
    <property type="component" value="Unassembled WGS sequence"/>
</dbReference>